<gene>
    <name evidence="8" type="ORF">L207DRAFT_441172</name>
</gene>
<evidence type="ECO:0000259" key="7">
    <source>
        <dbReference type="PROSITE" id="PS50048"/>
    </source>
</evidence>
<dbReference type="OrthoDB" id="39175at2759"/>
<organism evidence="8 9">
    <name type="scientific">Hyaloscypha variabilis (strain UAMH 11265 / GT02V1 / F)</name>
    <name type="common">Meliniomyces variabilis</name>
    <dbReference type="NCBI Taxonomy" id="1149755"/>
    <lineage>
        <taxon>Eukaryota</taxon>
        <taxon>Fungi</taxon>
        <taxon>Dikarya</taxon>
        <taxon>Ascomycota</taxon>
        <taxon>Pezizomycotina</taxon>
        <taxon>Leotiomycetes</taxon>
        <taxon>Helotiales</taxon>
        <taxon>Hyaloscyphaceae</taxon>
        <taxon>Hyaloscypha</taxon>
        <taxon>Hyaloscypha variabilis</taxon>
    </lineage>
</organism>
<dbReference type="CDD" id="cd12148">
    <property type="entry name" value="fungal_TF_MHR"/>
    <property type="match status" value="1"/>
</dbReference>
<evidence type="ECO:0000256" key="4">
    <source>
        <dbReference type="ARBA" id="ARBA00023125"/>
    </source>
</evidence>
<evidence type="ECO:0000256" key="1">
    <source>
        <dbReference type="ARBA" id="ARBA00022723"/>
    </source>
</evidence>
<accession>A0A2J6R0Q4</accession>
<dbReference type="CDD" id="cd00067">
    <property type="entry name" value="GAL4"/>
    <property type="match status" value="1"/>
</dbReference>
<dbReference type="PROSITE" id="PS50048">
    <property type="entry name" value="ZN2_CY6_FUNGAL_2"/>
    <property type="match status" value="1"/>
</dbReference>
<keyword evidence="1" id="KW-0479">Metal-binding</keyword>
<feature type="domain" description="Zn(2)-C6 fungal-type" evidence="7">
    <location>
        <begin position="23"/>
        <end position="54"/>
    </location>
</feature>
<evidence type="ECO:0000256" key="2">
    <source>
        <dbReference type="ARBA" id="ARBA00022833"/>
    </source>
</evidence>
<protein>
    <recommendedName>
        <fullName evidence="7">Zn(2)-C6 fungal-type domain-containing protein</fullName>
    </recommendedName>
</protein>
<dbReference type="GO" id="GO:0000981">
    <property type="term" value="F:DNA-binding transcription factor activity, RNA polymerase II-specific"/>
    <property type="evidence" value="ECO:0007669"/>
    <property type="project" value="InterPro"/>
</dbReference>
<evidence type="ECO:0000256" key="3">
    <source>
        <dbReference type="ARBA" id="ARBA00023015"/>
    </source>
</evidence>
<dbReference type="GO" id="GO:0008270">
    <property type="term" value="F:zinc ion binding"/>
    <property type="evidence" value="ECO:0007669"/>
    <property type="project" value="InterPro"/>
</dbReference>
<dbReference type="InterPro" id="IPR052073">
    <property type="entry name" value="Amide_Lactam_Regulators"/>
</dbReference>
<dbReference type="SUPFAM" id="SSF57701">
    <property type="entry name" value="Zn2/Cys6 DNA-binding domain"/>
    <property type="match status" value="1"/>
</dbReference>
<keyword evidence="4" id="KW-0238">DNA-binding</keyword>
<dbReference type="PROSITE" id="PS00463">
    <property type="entry name" value="ZN2_CY6_FUNGAL_1"/>
    <property type="match status" value="1"/>
</dbReference>
<evidence type="ECO:0000313" key="9">
    <source>
        <dbReference type="Proteomes" id="UP000235786"/>
    </source>
</evidence>
<reference evidence="8 9" key="1">
    <citation type="submission" date="2016-04" db="EMBL/GenBank/DDBJ databases">
        <title>A degradative enzymes factory behind the ericoid mycorrhizal symbiosis.</title>
        <authorList>
            <consortium name="DOE Joint Genome Institute"/>
            <person name="Martino E."/>
            <person name="Morin E."/>
            <person name="Grelet G."/>
            <person name="Kuo A."/>
            <person name="Kohler A."/>
            <person name="Daghino S."/>
            <person name="Barry K."/>
            <person name="Choi C."/>
            <person name="Cichocki N."/>
            <person name="Clum A."/>
            <person name="Copeland A."/>
            <person name="Hainaut M."/>
            <person name="Haridas S."/>
            <person name="Labutti K."/>
            <person name="Lindquist E."/>
            <person name="Lipzen A."/>
            <person name="Khouja H.-R."/>
            <person name="Murat C."/>
            <person name="Ohm R."/>
            <person name="Olson A."/>
            <person name="Spatafora J."/>
            <person name="Veneault-Fourrey C."/>
            <person name="Henrissat B."/>
            <person name="Grigoriev I."/>
            <person name="Martin F."/>
            <person name="Perotto S."/>
        </authorList>
    </citation>
    <scope>NUCLEOTIDE SEQUENCE [LARGE SCALE GENOMIC DNA]</scope>
    <source>
        <strain evidence="8 9">F</strain>
    </source>
</reference>
<dbReference type="InterPro" id="IPR001138">
    <property type="entry name" value="Zn2Cys6_DnaBD"/>
</dbReference>
<sequence length="697" mass="78250">MTSVVVPEPSDVPRGRAKAKQQACDTCHRRKVKCDSQHGSMCTNCQLGSLNCTFFVLHQRLQKVGSKQRTSLQSGRNRPLQARTSPVLVTTASVSLQTPSRQTPIPSPSQQHVQLSPKHSLVLNENDIVEEGLARTALTEFLHRGFHAPTFSVFHEKDPIRIAYVGTSTSNLAYLVGQESPYHGDASLHFSFPSIRPALPWKPSNDLPLVKWYSNMAHDVSLLPEKEVCDQLVQDFFTKIHPGFPVVDEAEFRSQYGNDKTPVPLLLLQSVLLAGAHVCQHPKVAKSRSLVKVALFRRAKALFDLHYENNREHLIQAALLFTWHFEGADDIAANAYYWIGVACRLAFRLGWHRNLSSSARSVIPIQDRRIQRRLFWVLFQYDVLASLHHGRPLMINEDDCDQPPLVLEDFIEIDGQLNKNVHFDYCDQSIKLCYIIISVLKLFSPGSLRRHRLGQQTIESSRSTLDSQLEGWFLRLPQSLINPSRNTEDFWCTQLHMHYNLALLQLYRTSYLPTYPGGPDLSLAPSLTTMEICHNAASSMSRLFNSLLISSKIDRCCFTALTMLLAAAIQMSLEARSAGSSGSSILGLQAQCRLEDLFAVMNEVAKYWPSAEAIYRLFQDVLNTAKAEMERSLAASDLLTMRERGTPASQPNGSVTSNTQGRFLDNQIGLSDQDWNGLLGTWDPSAFFDGDLNGMNI</sequence>
<dbReference type="Pfam" id="PF04082">
    <property type="entry name" value="Fungal_trans"/>
    <property type="match status" value="1"/>
</dbReference>
<evidence type="ECO:0000313" key="8">
    <source>
        <dbReference type="EMBL" id="PMD32091.1"/>
    </source>
</evidence>
<keyword evidence="9" id="KW-1185">Reference proteome</keyword>
<dbReference type="EMBL" id="KZ613960">
    <property type="protein sequence ID" value="PMD32091.1"/>
    <property type="molecule type" value="Genomic_DNA"/>
</dbReference>
<dbReference type="GO" id="GO:0006351">
    <property type="term" value="P:DNA-templated transcription"/>
    <property type="evidence" value="ECO:0007669"/>
    <property type="project" value="InterPro"/>
</dbReference>
<keyword evidence="3" id="KW-0805">Transcription regulation</keyword>
<dbReference type="SMART" id="SM00066">
    <property type="entry name" value="GAL4"/>
    <property type="match status" value="1"/>
</dbReference>
<evidence type="ECO:0000256" key="5">
    <source>
        <dbReference type="ARBA" id="ARBA00023163"/>
    </source>
</evidence>
<proteinExistence type="predicted"/>
<dbReference type="Proteomes" id="UP000235786">
    <property type="component" value="Unassembled WGS sequence"/>
</dbReference>
<dbReference type="AlphaFoldDB" id="A0A2J6R0Q4"/>
<keyword evidence="6" id="KW-0539">Nucleus</keyword>
<dbReference type="GO" id="GO:0003677">
    <property type="term" value="F:DNA binding"/>
    <property type="evidence" value="ECO:0007669"/>
    <property type="project" value="UniProtKB-KW"/>
</dbReference>
<keyword evidence="5" id="KW-0804">Transcription</keyword>
<dbReference type="InterPro" id="IPR007219">
    <property type="entry name" value="XnlR_reg_dom"/>
</dbReference>
<keyword evidence="2" id="KW-0862">Zinc</keyword>
<dbReference type="Pfam" id="PF00172">
    <property type="entry name" value="Zn_clus"/>
    <property type="match status" value="1"/>
</dbReference>
<dbReference type="SMART" id="SM00906">
    <property type="entry name" value="Fungal_trans"/>
    <property type="match status" value="1"/>
</dbReference>
<dbReference type="PANTHER" id="PTHR47171:SF4">
    <property type="entry name" value="ACETAMIDASE REGULATORY PROTEIN"/>
    <property type="match status" value="1"/>
</dbReference>
<evidence type="ECO:0000256" key="6">
    <source>
        <dbReference type="ARBA" id="ARBA00023242"/>
    </source>
</evidence>
<dbReference type="Gene3D" id="4.10.240.10">
    <property type="entry name" value="Zn(2)-C6 fungal-type DNA-binding domain"/>
    <property type="match status" value="1"/>
</dbReference>
<dbReference type="InterPro" id="IPR036864">
    <property type="entry name" value="Zn2-C6_fun-type_DNA-bd_sf"/>
</dbReference>
<dbReference type="PANTHER" id="PTHR47171">
    <property type="entry name" value="FARA-RELATED"/>
    <property type="match status" value="1"/>
</dbReference>
<name>A0A2J6R0Q4_HYAVF</name>